<dbReference type="NCBIfam" id="NF005905">
    <property type="entry name" value="PRK07883.1-3"/>
    <property type="match status" value="1"/>
</dbReference>
<dbReference type="SUPFAM" id="SSF82771">
    <property type="entry name" value="GIY-YIG endonuclease"/>
    <property type="match status" value="1"/>
</dbReference>
<dbReference type="GO" id="GO:0004527">
    <property type="term" value="F:exonuclease activity"/>
    <property type="evidence" value="ECO:0007669"/>
    <property type="project" value="UniProtKB-KW"/>
</dbReference>
<protein>
    <submittedName>
        <fullName evidence="4">DNA polymerase III subunit epsilon</fullName>
    </submittedName>
</protein>
<keyword evidence="5" id="KW-1185">Reference proteome</keyword>
<dbReference type="InterPro" id="IPR035901">
    <property type="entry name" value="GIY-YIG_endonuc_sf"/>
</dbReference>
<dbReference type="PROSITE" id="PS50164">
    <property type="entry name" value="GIY_YIG"/>
    <property type="match status" value="1"/>
</dbReference>
<comment type="caution">
    <text evidence="4">The sequence shown here is derived from an EMBL/GenBank/DDBJ whole genome shotgun (WGS) entry which is preliminary data.</text>
</comment>
<dbReference type="Proteomes" id="UP001165079">
    <property type="component" value="Unassembled WGS sequence"/>
</dbReference>
<gene>
    <name evidence="4" type="primary">dnaQ</name>
    <name evidence="4" type="ORF">Afil01_48520</name>
</gene>
<evidence type="ECO:0000259" key="3">
    <source>
        <dbReference type="PROSITE" id="PS50164"/>
    </source>
</evidence>
<reference evidence="4" key="1">
    <citation type="submission" date="2023-03" db="EMBL/GenBank/DDBJ databases">
        <title>Actinorhabdospora filicis NBRC 111898.</title>
        <authorList>
            <person name="Ichikawa N."/>
            <person name="Sato H."/>
            <person name="Tonouchi N."/>
        </authorList>
    </citation>
    <scope>NUCLEOTIDE SEQUENCE</scope>
    <source>
        <strain evidence="4">NBRC 111898</strain>
    </source>
</reference>
<dbReference type="PANTHER" id="PTHR30562:SF1">
    <property type="entry name" value="UVRABC SYSTEM PROTEIN C"/>
    <property type="match status" value="1"/>
</dbReference>
<evidence type="ECO:0000313" key="4">
    <source>
        <dbReference type="EMBL" id="GLZ80045.1"/>
    </source>
</evidence>
<name>A0A9W6WCQ9_9ACTN</name>
<keyword evidence="1" id="KW-0540">Nuclease</keyword>
<organism evidence="4 5">
    <name type="scientific">Actinorhabdospora filicis</name>
    <dbReference type="NCBI Taxonomy" id="1785913"/>
    <lineage>
        <taxon>Bacteria</taxon>
        <taxon>Bacillati</taxon>
        <taxon>Actinomycetota</taxon>
        <taxon>Actinomycetes</taxon>
        <taxon>Micromonosporales</taxon>
        <taxon>Micromonosporaceae</taxon>
        <taxon>Actinorhabdospora</taxon>
    </lineage>
</organism>
<dbReference type="GO" id="GO:0003887">
    <property type="term" value="F:DNA-directed DNA polymerase activity"/>
    <property type="evidence" value="ECO:0007669"/>
    <property type="project" value="InterPro"/>
</dbReference>
<dbReference type="InterPro" id="IPR000305">
    <property type="entry name" value="GIY-YIG_endonuc"/>
</dbReference>
<proteinExistence type="predicted"/>
<dbReference type="CDD" id="cd06127">
    <property type="entry name" value="DEDDh"/>
    <property type="match status" value="1"/>
</dbReference>
<feature type="region of interest" description="Disordered" evidence="2">
    <location>
        <begin position="1"/>
        <end position="31"/>
    </location>
</feature>
<dbReference type="AlphaFoldDB" id="A0A9W6WCQ9"/>
<dbReference type="InterPro" id="IPR013520">
    <property type="entry name" value="Ribonucl_H"/>
</dbReference>
<feature type="compositionally biased region" description="Polar residues" evidence="2">
    <location>
        <begin position="7"/>
        <end position="20"/>
    </location>
</feature>
<evidence type="ECO:0000313" key="5">
    <source>
        <dbReference type="Proteomes" id="UP001165079"/>
    </source>
</evidence>
<dbReference type="InterPro" id="IPR050066">
    <property type="entry name" value="UvrABC_protein_C"/>
</dbReference>
<feature type="domain" description="GIY-YIG" evidence="3">
    <location>
        <begin position="242"/>
        <end position="320"/>
    </location>
</feature>
<dbReference type="Pfam" id="PF00929">
    <property type="entry name" value="RNase_T"/>
    <property type="match status" value="1"/>
</dbReference>
<dbReference type="GO" id="GO:0006289">
    <property type="term" value="P:nucleotide-excision repair"/>
    <property type="evidence" value="ECO:0007669"/>
    <property type="project" value="InterPro"/>
</dbReference>
<dbReference type="GO" id="GO:0006260">
    <property type="term" value="P:DNA replication"/>
    <property type="evidence" value="ECO:0007669"/>
    <property type="project" value="InterPro"/>
</dbReference>
<dbReference type="NCBIfam" id="NF005907">
    <property type="entry name" value="PRK07883.1-5"/>
    <property type="match status" value="1"/>
</dbReference>
<evidence type="ECO:0000256" key="2">
    <source>
        <dbReference type="SAM" id="MobiDB-lite"/>
    </source>
</evidence>
<dbReference type="NCBIfam" id="TIGR00573">
    <property type="entry name" value="dnaq"/>
    <property type="match status" value="1"/>
</dbReference>
<dbReference type="PANTHER" id="PTHR30562">
    <property type="entry name" value="UVRC/OXIDOREDUCTASE"/>
    <property type="match status" value="1"/>
</dbReference>
<dbReference type="SMART" id="SM00479">
    <property type="entry name" value="EXOIII"/>
    <property type="match status" value="1"/>
</dbReference>
<dbReference type="Gene3D" id="3.40.1440.10">
    <property type="entry name" value="GIY-YIG endonuclease"/>
    <property type="match status" value="1"/>
</dbReference>
<dbReference type="Pfam" id="PF01541">
    <property type="entry name" value="GIY-YIG"/>
    <property type="match status" value="1"/>
</dbReference>
<dbReference type="SMART" id="SM00465">
    <property type="entry name" value="GIYc"/>
    <property type="match status" value="1"/>
</dbReference>
<dbReference type="InterPro" id="IPR012337">
    <property type="entry name" value="RNaseH-like_sf"/>
</dbReference>
<dbReference type="GO" id="GO:0009380">
    <property type="term" value="C:excinuclease repair complex"/>
    <property type="evidence" value="ECO:0007669"/>
    <property type="project" value="TreeGrafter"/>
</dbReference>
<dbReference type="EMBL" id="BSTX01000003">
    <property type="protein sequence ID" value="GLZ80045.1"/>
    <property type="molecule type" value="Genomic_DNA"/>
</dbReference>
<dbReference type="FunFam" id="3.30.420.10:FF:000045">
    <property type="entry name" value="3'-5' exonuclease DinG"/>
    <property type="match status" value="1"/>
</dbReference>
<accession>A0A9W6WCQ9</accession>
<keyword evidence="1" id="KW-0378">Hydrolase</keyword>
<dbReference type="SUPFAM" id="SSF53098">
    <property type="entry name" value="Ribonuclease H-like"/>
    <property type="match status" value="1"/>
</dbReference>
<dbReference type="InterPro" id="IPR006054">
    <property type="entry name" value="DnaQ"/>
</dbReference>
<dbReference type="InterPro" id="IPR047296">
    <property type="entry name" value="GIY-YIG_UvrC_Cho"/>
</dbReference>
<dbReference type="InterPro" id="IPR036397">
    <property type="entry name" value="RNaseH_sf"/>
</dbReference>
<dbReference type="GO" id="GO:0003677">
    <property type="term" value="F:DNA binding"/>
    <property type="evidence" value="ECO:0007669"/>
    <property type="project" value="InterPro"/>
</dbReference>
<keyword evidence="1" id="KW-0269">Exonuclease</keyword>
<dbReference type="Gene3D" id="3.30.420.10">
    <property type="entry name" value="Ribonuclease H-like superfamily/Ribonuclease H"/>
    <property type="match status" value="1"/>
</dbReference>
<dbReference type="CDD" id="cd10434">
    <property type="entry name" value="GIY-YIG_UvrC_Cho"/>
    <property type="match status" value="1"/>
</dbReference>
<evidence type="ECO:0000256" key="1">
    <source>
        <dbReference type="ARBA" id="ARBA00022839"/>
    </source>
</evidence>
<sequence>MVPSVVDTENTAGTPGTSPANGRRKAVQPSLLDRGEPLSEITFVVVDLETTGVAADSAQITEIGAIKVRGGEILGEFATLVNPGEPIDARITMLTGISDDMVASAPRIAEVLPAFLEFAAGTVLVAHNAPFDVGFLKAAADRCGYAWPKPRVVDTVVLARRLVDRDEVPNKRLGTLARYFRATVSPNHRALADARATVDVLHALFERLGGHGVHTYEELAEFGRQVPPELRAKRKLAERVPDSPGVYIFRDADDQPLYVGTSINMASRVRSYFTAGETRRQMREMVRRTFRIETVECAHGLEAEVRELRMIAAHKPPFNRRSKHPEGAVWLKLTSEPYPRLSVVHRLSEKDSHWLGPFSSRGSAEATAQAIVEAVPLRQCTPRLSLRTLSPACALAELGKCPAPCRHEISADAYGELVTTVAETMTGDPDGVVRPLLDRIGALADMERFEDAAVVRERLAAFLRAAIRTQRLAGLTRIGELTAARRAADRGWDIAVVRHGRLVSAAHSAPGVSPMPSIEAALATAETVVGTLPAAYAAETEKILNWLEHPDTRLVHTSDGWSSPARGAARHRPLLAKAEETPALLGKVGDRRNRR</sequence>